<sequence length="910" mass="99668">MEESSGGVANHNSDPQPTLQVSEGSMSNDSNTGPTAVTIEWTDPQRSERANISPEQQLHTVNLRAGNFVEEPHERPVSAPPPPGYIDAEHRSRMAEEAIFAPMRSRSKEEASPDDKNYSFDNLAEVLGRGLAESMEDSSRERQNIDAMFNNKNEEDLSLHRHARHAASRLVGVAEPYGGAFKNAPEREDYNTNEGASFAVSRGFPAALSSPTRGIEEEELHEAAKRSTTPVQLFAGQQSSRRPVQVGKDVGLNVDEPQDSDYLLSHMNLQGIVSQRLDGGDHRSTGVGFDMGQVMPSLLNSQSKEFKPSATPKTYDVNDGLSTLSDPLENGSEMSSRQCVMELQPFLWSAGQGKASRTIAIYNATWLRAPEVRSACENYGVLETFRADFASRGIYFASFFDIRSAQYAVNELQNSLQRMALLHGGSDEVIVRYCIPLNSSTQFDESQILISDVPDEVNESNLVAMLSSYGAIQGVRAQGPGSFLVGFHNIQDGKQALLELDSSQPWGPHTHVEVGLRNPVERRKGRELLSIMSRWRQVMGVSSGGGPSGGRQTSRVVPDSTGGGGGAMYNSGYNGMGSSMQTPGLNHQHDIFGSVYGGNTGAGGGNSFGAGRPNETTQLILGPDGRYTQVIVQNPGGFGGYPRYGNQAMDGGQQQVIHGPNGQIFINPVPNMRGNQYFQGGMHGAPNAPSGYPTTVVTNMGYSDGGLLRGGGSGAQPYYSHSVVSDNISVHSGRSHGTHGTHHSHMSTNEDRDNRHLMLDLESVELGKDTRTSLMVRNIPNKYTQQMLLSEFTEHGHGPGVIDFFYLPIDFKNRCNRGYAFINFVDYKDILPFHRRYFGKHWRTFNSDKICDITYARIQGKAAMLKRFENSALMEKDDEYKPLVFGSEGPDRGKRIPFPDPNNQTTKSSF</sequence>
<dbReference type="PANTHER" id="PTHR23189">
    <property type="entry name" value="RNA RECOGNITION MOTIF-CONTAINING"/>
    <property type="match status" value="1"/>
</dbReference>
<dbReference type="SUPFAM" id="SSF54928">
    <property type="entry name" value="RNA-binding domain, RBD"/>
    <property type="match status" value="2"/>
</dbReference>
<dbReference type="InterPro" id="IPR007201">
    <property type="entry name" value="Mei2-like_Rrm_C"/>
</dbReference>
<dbReference type="InterPro" id="IPR035979">
    <property type="entry name" value="RBD_domain_sf"/>
</dbReference>
<dbReference type="InterPro" id="IPR000504">
    <property type="entry name" value="RRM_dom"/>
</dbReference>
<feature type="region of interest" description="Disordered" evidence="3">
    <location>
        <begin position="541"/>
        <end position="565"/>
    </location>
</feature>
<reference evidence="5" key="1">
    <citation type="submission" date="2021-01" db="EMBL/GenBank/DDBJ databases">
        <authorList>
            <person name="Corre E."/>
            <person name="Pelletier E."/>
            <person name="Niang G."/>
            <person name="Scheremetjew M."/>
            <person name="Finn R."/>
            <person name="Kale V."/>
            <person name="Holt S."/>
            <person name="Cochrane G."/>
            <person name="Meng A."/>
            <person name="Brown T."/>
            <person name="Cohen L."/>
        </authorList>
    </citation>
    <scope>NUCLEOTIDE SEQUENCE</scope>
    <source>
        <strain evidence="5">CCMP127</strain>
    </source>
</reference>
<feature type="region of interest" description="Disordered" evidence="3">
    <location>
        <begin position="882"/>
        <end position="910"/>
    </location>
</feature>
<dbReference type="PROSITE" id="PS50102">
    <property type="entry name" value="RRM"/>
    <property type="match status" value="2"/>
</dbReference>
<feature type="domain" description="RRM" evidence="4">
    <location>
        <begin position="772"/>
        <end position="870"/>
    </location>
</feature>
<protein>
    <recommendedName>
        <fullName evidence="4">RRM domain-containing protein</fullName>
    </recommendedName>
</protein>
<keyword evidence="1 2" id="KW-0694">RNA-binding</keyword>
<evidence type="ECO:0000313" key="5">
    <source>
        <dbReference type="EMBL" id="CAE0421917.1"/>
    </source>
</evidence>
<dbReference type="GO" id="GO:0003723">
    <property type="term" value="F:RNA binding"/>
    <property type="evidence" value="ECO:0007669"/>
    <property type="project" value="UniProtKB-UniRule"/>
</dbReference>
<dbReference type="CDD" id="cd12531">
    <property type="entry name" value="RRM3_MEI2_like"/>
    <property type="match status" value="1"/>
</dbReference>
<proteinExistence type="predicted"/>
<dbReference type="InterPro" id="IPR012677">
    <property type="entry name" value="Nucleotide-bd_a/b_plait_sf"/>
</dbReference>
<evidence type="ECO:0000256" key="2">
    <source>
        <dbReference type="PROSITE-ProRule" id="PRU00176"/>
    </source>
</evidence>
<dbReference type="InterPro" id="IPR034454">
    <property type="entry name" value="MEI2-like_RRM3"/>
</dbReference>
<evidence type="ECO:0000259" key="4">
    <source>
        <dbReference type="PROSITE" id="PS50102"/>
    </source>
</evidence>
<name>A0A7S3PDH2_9STRA</name>
<evidence type="ECO:0000256" key="1">
    <source>
        <dbReference type="ARBA" id="ARBA00022884"/>
    </source>
</evidence>
<accession>A0A7S3PDH2</accession>
<dbReference type="Gene3D" id="3.30.70.330">
    <property type="match status" value="1"/>
</dbReference>
<dbReference type="Pfam" id="PF04059">
    <property type="entry name" value="RRM_2"/>
    <property type="match status" value="1"/>
</dbReference>
<feature type="region of interest" description="Disordered" evidence="3">
    <location>
        <begin position="1"/>
        <end position="58"/>
    </location>
</feature>
<feature type="compositionally biased region" description="Polar residues" evidence="3">
    <location>
        <begin position="901"/>
        <end position="910"/>
    </location>
</feature>
<feature type="domain" description="RRM" evidence="4">
    <location>
        <begin position="446"/>
        <end position="519"/>
    </location>
</feature>
<dbReference type="EMBL" id="HBIM01024968">
    <property type="protein sequence ID" value="CAE0421917.1"/>
    <property type="molecule type" value="Transcribed_RNA"/>
</dbReference>
<gene>
    <name evidence="5" type="ORF">ACOF00016_LOCUS18532</name>
</gene>
<dbReference type="AlphaFoldDB" id="A0A7S3PDH2"/>
<feature type="compositionally biased region" description="Polar residues" evidence="3">
    <location>
        <begin position="10"/>
        <end position="35"/>
    </location>
</feature>
<organism evidence="5">
    <name type="scientific">Amphora coffeiformis</name>
    <dbReference type="NCBI Taxonomy" id="265554"/>
    <lineage>
        <taxon>Eukaryota</taxon>
        <taxon>Sar</taxon>
        <taxon>Stramenopiles</taxon>
        <taxon>Ochrophyta</taxon>
        <taxon>Bacillariophyta</taxon>
        <taxon>Bacillariophyceae</taxon>
        <taxon>Bacillariophycidae</taxon>
        <taxon>Thalassiophysales</taxon>
        <taxon>Catenulaceae</taxon>
        <taxon>Amphora</taxon>
    </lineage>
</organism>
<evidence type="ECO:0000256" key="3">
    <source>
        <dbReference type="SAM" id="MobiDB-lite"/>
    </source>
</evidence>